<feature type="region of interest" description="Disordered" evidence="1">
    <location>
        <begin position="1"/>
        <end position="41"/>
    </location>
</feature>
<dbReference type="EMBL" id="BFEA01000264">
    <property type="protein sequence ID" value="GBG77302.1"/>
    <property type="molecule type" value="Genomic_DNA"/>
</dbReference>
<keyword evidence="4" id="KW-1185">Reference proteome</keyword>
<feature type="compositionally biased region" description="Gly residues" evidence="1">
    <location>
        <begin position="2197"/>
        <end position="2218"/>
    </location>
</feature>
<evidence type="ECO:0000313" key="3">
    <source>
        <dbReference type="EMBL" id="GBG77302.1"/>
    </source>
</evidence>
<gene>
    <name evidence="3" type="ORF">CBR_g23632</name>
</gene>
<dbReference type="SUPFAM" id="SSF53098">
    <property type="entry name" value="Ribonuclease H-like"/>
    <property type="match status" value="1"/>
</dbReference>
<feature type="region of interest" description="Disordered" evidence="1">
    <location>
        <begin position="2307"/>
        <end position="2326"/>
    </location>
</feature>
<feature type="compositionally biased region" description="Gly residues" evidence="1">
    <location>
        <begin position="2228"/>
        <end position="2256"/>
    </location>
</feature>
<feature type="region of interest" description="Disordered" evidence="1">
    <location>
        <begin position="838"/>
        <end position="908"/>
    </location>
</feature>
<feature type="compositionally biased region" description="Gly residues" evidence="1">
    <location>
        <begin position="692"/>
        <end position="704"/>
    </location>
</feature>
<name>A0A388L4Y2_CHABU</name>
<feature type="compositionally biased region" description="Low complexity" evidence="1">
    <location>
        <begin position="267"/>
        <end position="278"/>
    </location>
</feature>
<feature type="region of interest" description="Disordered" evidence="1">
    <location>
        <begin position="623"/>
        <end position="758"/>
    </location>
</feature>
<feature type="domain" description="DUF659" evidence="2">
    <location>
        <begin position="366"/>
        <end position="510"/>
    </location>
</feature>
<feature type="compositionally biased region" description="Basic and acidic residues" evidence="1">
    <location>
        <begin position="712"/>
        <end position="721"/>
    </location>
</feature>
<feature type="compositionally biased region" description="Basic and acidic residues" evidence="1">
    <location>
        <begin position="7"/>
        <end position="41"/>
    </location>
</feature>
<feature type="compositionally biased region" description="Basic and acidic residues" evidence="1">
    <location>
        <begin position="1271"/>
        <end position="1289"/>
    </location>
</feature>
<feature type="region of interest" description="Disordered" evidence="1">
    <location>
        <begin position="267"/>
        <end position="298"/>
    </location>
</feature>
<evidence type="ECO:0000256" key="1">
    <source>
        <dbReference type="SAM" id="MobiDB-lite"/>
    </source>
</evidence>
<feature type="region of interest" description="Disordered" evidence="1">
    <location>
        <begin position="2163"/>
        <end position="2284"/>
    </location>
</feature>
<dbReference type="InterPro" id="IPR007021">
    <property type="entry name" value="DUF659"/>
</dbReference>
<feature type="compositionally biased region" description="Gly residues" evidence="1">
    <location>
        <begin position="848"/>
        <end position="863"/>
    </location>
</feature>
<feature type="compositionally biased region" description="Basic and acidic residues" evidence="1">
    <location>
        <begin position="744"/>
        <end position="758"/>
    </location>
</feature>
<dbReference type="Gramene" id="GBG77302">
    <property type="protein sequence ID" value="GBG77302"/>
    <property type="gene ID" value="CBR_g23632"/>
</dbReference>
<feature type="compositionally biased region" description="Basic and acidic residues" evidence="1">
    <location>
        <begin position="799"/>
        <end position="815"/>
    </location>
</feature>
<reference evidence="3 4" key="1">
    <citation type="journal article" date="2018" name="Cell">
        <title>The Chara Genome: Secondary Complexity and Implications for Plant Terrestrialization.</title>
        <authorList>
            <person name="Nishiyama T."/>
            <person name="Sakayama H."/>
            <person name="Vries J.D."/>
            <person name="Buschmann H."/>
            <person name="Saint-Marcoux D."/>
            <person name="Ullrich K.K."/>
            <person name="Haas F.B."/>
            <person name="Vanderstraeten L."/>
            <person name="Becker D."/>
            <person name="Lang D."/>
            <person name="Vosolsobe S."/>
            <person name="Rombauts S."/>
            <person name="Wilhelmsson P.K.I."/>
            <person name="Janitza P."/>
            <person name="Kern R."/>
            <person name="Heyl A."/>
            <person name="Rumpler F."/>
            <person name="Villalobos L.I.A.C."/>
            <person name="Clay J.M."/>
            <person name="Skokan R."/>
            <person name="Toyoda A."/>
            <person name="Suzuki Y."/>
            <person name="Kagoshima H."/>
            <person name="Schijlen E."/>
            <person name="Tajeshwar N."/>
            <person name="Catarino B."/>
            <person name="Hetherington A.J."/>
            <person name="Saltykova A."/>
            <person name="Bonnot C."/>
            <person name="Breuninger H."/>
            <person name="Symeonidi A."/>
            <person name="Radhakrishnan G.V."/>
            <person name="Van Nieuwerburgh F."/>
            <person name="Deforce D."/>
            <person name="Chang C."/>
            <person name="Karol K.G."/>
            <person name="Hedrich R."/>
            <person name="Ulvskov P."/>
            <person name="Glockner G."/>
            <person name="Delwiche C.F."/>
            <person name="Petrasek J."/>
            <person name="Van de Peer Y."/>
            <person name="Friml J."/>
            <person name="Beilby M."/>
            <person name="Dolan L."/>
            <person name="Kohara Y."/>
            <person name="Sugano S."/>
            <person name="Fujiyama A."/>
            <person name="Delaux P.-M."/>
            <person name="Quint M."/>
            <person name="TheiBen G."/>
            <person name="Hagemann M."/>
            <person name="Harholt J."/>
            <person name="Dunand C."/>
            <person name="Zachgo S."/>
            <person name="Langdale J."/>
            <person name="Maumus F."/>
            <person name="Straeten D.V.D."/>
            <person name="Gould S.B."/>
            <person name="Rensing S.A."/>
        </authorList>
    </citation>
    <scope>NUCLEOTIDE SEQUENCE [LARGE SCALE GENOMIC DNA]</scope>
    <source>
        <strain evidence="3 4">S276</strain>
    </source>
</reference>
<proteinExistence type="predicted"/>
<protein>
    <recommendedName>
        <fullName evidence="2">DUF659 domain-containing protein</fullName>
    </recommendedName>
</protein>
<feature type="region of interest" description="Disordered" evidence="1">
    <location>
        <begin position="201"/>
        <end position="224"/>
    </location>
</feature>
<sequence>MEGDGATMERDGAKMERQGAKMDRHRAAMEKRSRRSDGDGWRTKLRVREGERWCSDENRCCSDRDRWCSDGERWRMTWPNESVMERDGAPMERDEQRWYTDGERWRTDGERWRNDEKDGAAMERITMGSAAMAMIALVSAAMGAKTIVSAAMGNATKAARHFTQPKYCKITGMRVLADIWNNTGNTFVDKTAQRVQRWMADEGIRDTRSTTGGQRPRADEAERDDMQDFLDAQEGGEGGVVEAGIRDEAAGRCEPDLLGEEVVMTSRADGPAGRGARASRPELERARREKRKVGEEDVDVRDTAREKRARQTTIDELQWIYTKGLPFNAFRGPEFQRVRHAAERVPRNVRFQFPSYRVAAGAGIPSQRGKMATMVTEVRAAFRHTGATILSDGRKSHSGKTIVNFLAGGANGALLYATVARDGSVADTAYVVYRRWRAIILFFPAKDVIGFRTDSTNNYTAAARRFATDPDADIRRITWLPYSTHVYNLMLSDFGTRVGWVKETIIRARALVRFIKSHGAAFALFRRMSPHVTLVEPVETQFASVFLMLTCLKGRRDVLESMLHGDAWAGILWERRLVFQAQWVQQQIRDGEFWRCVNCAICVMYSAVPSRWSSLTTTTYRRARGGVGATPRPSANGQTLGGQEGQRAGGGGGGGGGAPSGSAGGGGDGGDVGFGGETLAGAARQGVPTGVEGDGVAVGGGGEGGGEDEEGSDHGDDHGGDGDDGGDGNDGGDDGGHGVDGGDFGDHSDDGGDGGGEREREGWLALVLRDPSVPSLPLPQLEAFVQACFDADDLARLGSHDPFPHTGRRSVERRPPGGAYSPPAAYIVDIPRWSGSSLSGIRGRESGPVGGGSGRRSDGGGSVGSMRPPPARSTEGGADASMARAPVAGSPPPVAGGVAGKRAAHRRVSDQMRADYDAGRGAFARRLSPQFQVAGSSEGGSGRPSLHMAGRMLGLSRSAMRRVLIPPPIPARGTAADMQQGQHYTSGEEGLLMRSGTRRHSAVTEVQARLAVEIAASQASLDAIQRHRQTIAAAGAEDEDADTESESIDSAVRRHRAAMSTTAAAVQAAYISGAQGTGGGWGRGGARGRQSTGRGRGRPSGGYGSNMLLCRHIKGLYDGNSRRLPPPVEYLDLALKVPKDHPVLPREYVFRLLTAHEGSSSLAQETPVTLVGHGSVINSSGGLGKGHARNIQTEVGPEALGNTTGLHSPHAGTHWVGTPKTLKVVCEGDTYSIRDEKRREAGRSGQEVGGNEAEGMGAVRDNSGGEPTSSENKRERQKTVREEVAEQTRRMKRMKGHSKPMIGGDEGDVGERASGERSPGMRGGQEQGVKKRQSKEEGATTTKKARRPNGLTIHEEQAMGKGDSARLGIAAAREPSDKSKRKLASEEGDGQKKPRRRKTAEGTTGSERAVGRQYNEAATFNLEYERNDDGEIVEKDLSIQLFIDPRRVCDIPPWERYYNHRSFTRDGVLDIKGAMVRQFHEEKGKIWTKNPLVLAPIYKSVMHKPERAKRVHKDVFKPEDKDKYFYYPVNGQYTVAAVKELANEAIFELWKMHSWPARVVWFSDEDFGGYLQMPLVTADDDVFHKDIKFYDKWAERELLGGNGKTPLSKPDKYMPDKSLGFQAIPEMGSKGAAGETKMGSLVQVPPPPTKNKTQAGDKFFVVVKDSDMFCWQCLADMTDAEKLSILDDIRALRGVFVQSTGGSPKRQQKPGIKDMVATRKVNRMMLRMFHYILFLESEEDAEVWRYGSPLFRTQGQLLAEFGPQGLTKQVWVELRKHFQGAVEYVNTCKRTLPYEKESLDETKRMYDDDRFPKSFEKSVRSILRLTEEEVQDTIRVSEDMRHIKWHKLNQVTSLIPFGCPPSQAHSRLTEICEIVRYYVCNLYVLDLCDPTLLSDWQEDDFASLQDRNLVFGVLNGYHDAPRKSVSNFLKRLEHVFFLMAKPLTLENFKAQFNEEDTFDAEDMEEMSDSETFHFESMPLPRVVAQVGDEGKVVPRRYSTSPAGLKRVFERETVEDQSSDDGEEEIDYDYEPSNKLARDHDTWENERLFFYRKHHRFTPEDVWGHNIVWHPRKFQPAVKTGKWVMAMKEADGKWSSMNRLGAGPFKRRARDALVEHLTVMNPDSRLPDVNAYAGQKLDELYVNNMLEFRAHFYAQETAPSRVIDWRMPQPPSGGQHPGGGGGGDEGDGGGDGAYDSGSHGGGDGGDGSGSVGRGEGGDGSRSAGKGSRGKGLGGKGSGGKGSGGKGSAGKGSGGKGSGGKRRAFRSRESMDTDSHYVGSRDSDMRDEAALKSYQLRVDSHLSARTLFPDVEESSSHRTEPTSPVHNTLLLPLLEEGERLQHMAASPERQNHS</sequence>
<accession>A0A388L4Y2</accession>
<organism evidence="3 4">
    <name type="scientific">Chara braunii</name>
    <name type="common">Braun's stonewort</name>
    <dbReference type="NCBI Taxonomy" id="69332"/>
    <lineage>
        <taxon>Eukaryota</taxon>
        <taxon>Viridiplantae</taxon>
        <taxon>Streptophyta</taxon>
        <taxon>Charophyceae</taxon>
        <taxon>Charales</taxon>
        <taxon>Characeae</taxon>
        <taxon>Chara</taxon>
    </lineage>
</organism>
<feature type="compositionally biased region" description="Gly residues" evidence="1">
    <location>
        <begin position="639"/>
        <end position="678"/>
    </location>
</feature>
<dbReference type="Proteomes" id="UP000265515">
    <property type="component" value="Unassembled WGS sequence"/>
</dbReference>
<feature type="compositionally biased region" description="Basic and acidic residues" evidence="1">
    <location>
        <begin position="279"/>
        <end position="298"/>
    </location>
</feature>
<feature type="region of interest" description="Disordered" evidence="1">
    <location>
        <begin position="1077"/>
        <end position="1103"/>
    </location>
</feature>
<dbReference type="InterPro" id="IPR012337">
    <property type="entry name" value="RNaseH-like_sf"/>
</dbReference>
<feature type="region of interest" description="Disordered" evidence="1">
    <location>
        <begin position="799"/>
        <end position="823"/>
    </location>
</feature>
<feature type="compositionally biased region" description="Basic and acidic residues" evidence="1">
    <location>
        <begin position="1374"/>
        <end position="1392"/>
    </location>
</feature>
<dbReference type="Pfam" id="PF04937">
    <property type="entry name" value="DUF659"/>
    <property type="match status" value="1"/>
</dbReference>
<comment type="caution">
    <text evidence="3">The sequence shown here is derived from an EMBL/GenBank/DDBJ whole genome shotgun (WGS) entry which is preliminary data.</text>
</comment>
<feature type="compositionally biased region" description="Gly residues" evidence="1">
    <location>
        <begin position="1077"/>
        <end position="1087"/>
    </location>
</feature>
<evidence type="ECO:0000313" key="4">
    <source>
        <dbReference type="Proteomes" id="UP000265515"/>
    </source>
</evidence>
<feature type="compositionally biased region" description="Basic and acidic residues" evidence="1">
    <location>
        <begin position="2264"/>
        <end position="2284"/>
    </location>
</feature>
<feature type="compositionally biased region" description="Acidic residues" evidence="1">
    <location>
        <begin position="722"/>
        <end position="733"/>
    </location>
</feature>
<feature type="region of interest" description="Disordered" evidence="1">
    <location>
        <begin position="1236"/>
        <end position="1412"/>
    </location>
</feature>
<evidence type="ECO:0000259" key="2">
    <source>
        <dbReference type="Pfam" id="PF04937"/>
    </source>
</evidence>